<feature type="signal peptide" evidence="2">
    <location>
        <begin position="1"/>
        <end position="22"/>
    </location>
</feature>
<evidence type="ECO:0000259" key="3">
    <source>
        <dbReference type="Pfam" id="PF07833"/>
    </source>
</evidence>
<protein>
    <submittedName>
        <fullName evidence="4">Copper amine oxidase N-terminal domain-containing protein</fullName>
    </submittedName>
</protein>
<keyword evidence="2" id="KW-0732">Signal</keyword>
<gene>
    <name evidence="4" type="ORF">JFN88_07210</name>
</gene>
<dbReference type="EMBL" id="JAELUP010000019">
    <property type="protein sequence ID" value="MBJ6361102.1"/>
    <property type="molecule type" value="Genomic_DNA"/>
</dbReference>
<evidence type="ECO:0000256" key="2">
    <source>
        <dbReference type="SAM" id="SignalP"/>
    </source>
</evidence>
<sequence length="294" mass="32417">MKKMIVLLGLSFLLTIAPSSISANESGSKITIKVNGYTIQMYEAPAYIDGKTSLTYVPLRFVSEALGAEIEYVNSKTPITTTIEKPKHNEVKVMIDSKKVEVNGKVENYPGAAVLQNGRTMVPLRVISEGLGAKVKWTPNKGGGGTVEINTPWETPKPAESVKWSPNEHQKEYAQQVFKLIRFDISNSNLKIKIPSVKGKDVSAGLRINNKEAQALKLDTLYEYKVSKGIKLNITIAGDYQGQNVIFDKYTIYSRDMLPSYVDVSGIAEDGDLIVVDQFQTVVPLKAVLKALDF</sequence>
<dbReference type="InterPro" id="IPR036582">
    <property type="entry name" value="Mao_N_sf"/>
</dbReference>
<accession>A0A934J660</accession>
<feature type="chain" id="PRO_5039456408" evidence="2">
    <location>
        <begin position="23"/>
        <end position="294"/>
    </location>
</feature>
<dbReference type="InterPro" id="IPR012854">
    <property type="entry name" value="Cu_amine_oxidase-like_N"/>
</dbReference>
<dbReference type="Pfam" id="PF07833">
    <property type="entry name" value="Cu_amine_oxidN1"/>
    <property type="match status" value="1"/>
</dbReference>
<name>A0A934J660_9BACL</name>
<evidence type="ECO:0000313" key="4">
    <source>
        <dbReference type="EMBL" id="MBJ6361102.1"/>
    </source>
</evidence>
<dbReference type="RefSeq" id="WP_199018656.1">
    <property type="nucleotide sequence ID" value="NZ_JAELUP010000019.1"/>
</dbReference>
<dbReference type="Gene3D" id="3.30.457.10">
    <property type="entry name" value="Copper amine oxidase-like, N-terminal domain"/>
    <property type="match status" value="1"/>
</dbReference>
<feature type="region of interest" description="Disordered" evidence="1">
    <location>
        <begin position="144"/>
        <end position="164"/>
    </location>
</feature>
<organism evidence="4 5">
    <name type="scientific">Paenibacillus roseus</name>
    <dbReference type="NCBI Taxonomy" id="2798579"/>
    <lineage>
        <taxon>Bacteria</taxon>
        <taxon>Bacillati</taxon>
        <taxon>Bacillota</taxon>
        <taxon>Bacilli</taxon>
        <taxon>Bacillales</taxon>
        <taxon>Paenibacillaceae</taxon>
        <taxon>Paenibacillus</taxon>
    </lineage>
</organism>
<dbReference type="SUPFAM" id="SSF55383">
    <property type="entry name" value="Copper amine oxidase, domain N"/>
    <property type="match status" value="1"/>
</dbReference>
<comment type="caution">
    <text evidence="4">The sequence shown here is derived from an EMBL/GenBank/DDBJ whole genome shotgun (WGS) entry which is preliminary data.</text>
</comment>
<proteinExistence type="predicted"/>
<reference evidence="4" key="1">
    <citation type="submission" date="2020-12" db="EMBL/GenBank/DDBJ databases">
        <authorList>
            <person name="Huq M.A."/>
        </authorList>
    </citation>
    <scope>NUCLEOTIDE SEQUENCE</scope>
    <source>
        <strain evidence="4">MAHUQ-46</strain>
    </source>
</reference>
<dbReference type="AlphaFoldDB" id="A0A934J660"/>
<dbReference type="Proteomes" id="UP000640274">
    <property type="component" value="Unassembled WGS sequence"/>
</dbReference>
<evidence type="ECO:0000256" key="1">
    <source>
        <dbReference type="SAM" id="MobiDB-lite"/>
    </source>
</evidence>
<evidence type="ECO:0000313" key="5">
    <source>
        <dbReference type="Proteomes" id="UP000640274"/>
    </source>
</evidence>
<keyword evidence="5" id="KW-1185">Reference proteome</keyword>
<feature type="domain" description="Copper amine oxidase-like N-terminal" evidence="3">
    <location>
        <begin position="33"/>
        <end position="141"/>
    </location>
</feature>